<dbReference type="AlphaFoldDB" id="A0A1H8NPE3"/>
<proteinExistence type="inferred from homology"/>
<dbReference type="Gene3D" id="2.60.40.790">
    <property type="match status" value="1"/>
</dbReference>
<gene>
    <name evidence="6" type="ORF">SAMN05216404_11726</name>
</gene>
<dbReference type="Pfam" id="PF00011">
    <property type="entry name" value="HSP20"/>
    <property type="match status" value="1"/>
</dbReference>
<evidence type="ECO:0000259" key="4">
    <source>
        <dbReference type="PROSITE" id="PS01031"/>
    </source>
</evidence>
<sequence length="158" mass="18207">MSNNIVRRSPLSGDVTRYDPFFNIDEWFRDFGMRPFSNFGMRPFSMDMESAPQIRMDLTETNDAYKVRAEIPGVKKEDVKVQVEGNRVTISCETKQEREEKEGERVICRECQQGSAYRSFTLGSEVDETRAEAKHENGTLELTLPKKEGATSKRIEIK</sequence>
<evidence type="ECO:0000256" key="1">
    <source>
        <dbReference type="PROSITE-ProRule" id="PRU00285"/>
    </source>
</evidence>
<reference evidence="6 7" key="1">
    <citation type="submission" date="2016-10" db="EMBL/GenBank/DDBJ databases">
        <authorList>
            <person name="de Groot N.N."/>
        </authorList>
    </citation>
    <scope>NUCLEOTIDE SEQUENCE [LARGE SCALE GENOMIC DNA]</scope>
    <source>
        <strain evidence="6 7">Nl18</strain>
    </source>
</reference>
<dbReference type="InterPro" id="IPR002068">
    <property type="entry name" value="A-crystallin/Hsp20_dom"/>
</dbReference>
<protein>
    <submittedName>
        <fullName evidence="6">HSP20 family protein</fullName>
    </submittedName>
</protein>
<evidence type="ECO:0000313" key="6">
    <source>
        <dbReference type="EMBL" id="SEO31258.1"/>
    </source>
</evidence>
<dbReference type="PROSITE" id="PS01031">
    <property type="entry name" value="SHSP"/>
    <property type="match status" value="1"/>
</dbReference>
<evidence type="ECO:0000256" key="3">
    <source>
        <dbReference type="SAM" id="MobiDB-lite"/>
    </source>
</evidence>
<evidence type="ECO:0000256" key="2">
    <source>
        <dbReference type="RuleBase" id="RU003616"/>
    </source>
</evidence>
<dbReference type="EMBL" id="FOCT01000017">
    <property type="protein sequence ID" value="SEO31258.1"/>
    <property type="molecule type" value="Genomic_DNA"/>
</dbReference>
<feature type="domain" description="CS" evidence="5">
    <location>
        <begin position="51"/>
        <end position="156"/>
    </location>
</feature>
<dbReference type="Proteomes" id="UP000183898">
    <property type="component" value="Unassembled WGS sequence"/>
</dbReference>
<dbReference type="SUPFAM" id="SSF49764">
    <property type="entry name" value="HSP20-like chaperones"/>
    <property type="match status" value="1"/>
</dbReference>
<evidence type="ECO:0000313" key="7">
    <source>
        <dbReference type="Proteomes" id="UP000183898"/>
    </source>
</evidence>
<dbReference type="PROSITE" id="PS51203">
    <property type="entry name" value="CS"/>
    <property type="match status" value="1"/>
</dbReference>
<dbReference type="RefSeq" id="WP_074748917.1">
    <property type="nucleotide sequence ID" value="NZ_FOCT01000017.1"/>
</dbReference>
<accession>A0A1H8NPE3</accession>
<dbReference type="InterPro" id="IPR008978">
    <property type="entry name" value="HSP20-like_chaperone"/>
</dbReference>
<feature type="domain" description="SHSP" evidence="4">
    <location>
        <begin position="45"/>
        <end position="158"/>
    </location>
</feature>
<organism evidence="6 7">
    <name type="scientific">Nitrosospira multiformis</name>
    <dbReference type="NCBI Taxonomy" id="1231"/>
    <lineage>
        <taxon>Bacteria</taxon>
        <taxon>Pseudomonadati</taxon>
        <taxon>Pseudomonadota</taxon>
        <taxon>Betaproteobacteria</taxon>
        <taxon>Nitrosomonadales</taxon>
        <taxon>Nitrosomonadaceae</taxon>
        <taxon>Nitrosospira</taxon>
    </lineage>
</organism>
<comment type="similarity">
    <text evidence="1 2">Belongs to the small heat shock protein (HSP20) family.</text>
</comment>
<evidence type="ECO:0000259" key="5">
    <source>
        <dbReference type="PROSITE" id="PS51203"/>
    </source>
</evidence>
<dbReference type="InterPro" id="IPR031107">
    <property type="entry name" value="Small_HSP"/>
</dbReference>
<dbReference type="CDD" id="cd06464">
    <property type="entry name" value="ACD_sHsps-like"/>
    <property type="match status" value="1"/>
</dbReference>
<name>A0A1H8NPE3_9PROT</name>
<dbReference type="InterPro" id="IPR007052">
    <property type="entry name" value="CS_dom"/>
</dbReference>
<feature type="region of interest" description="Disordered" evidence="3">
    <location>
        <begin position="134"/>
        <end position="158"/>
    </location>
</feature>
<dbReference type="PANTHER" id="PTHR11527">
    <property type="entry name" value="HEAT-SHOCK PROTEIN 20 FAMILY MEMBER"/>
    <property type="match status" value="1"/>
</dbReference>